<dbReference type="SUPFAM" id="SSF117856">
    <property type="entry name" value="AF0104/ALDC/Ptd012-like"/>
    <property type="match status" value="1"/>
</dbReference>
<sequence>MEPSESSGLSSYYHHQTVHPSSATPTATASVTGVATNGITPSFGNNSPAAGGSGSLMVYPGSIPSAVSPPAEAVKKKRGRPRKYETPEQAAAAKKISSAASASNSVPKKRDQVPLGGAGGQGGGIGGSIGQGSVAAGQGSGVSLHTLKTSKFAAVGDAGQGFTPHIINLVAGEDVSNKIMTFMQQSKRELCILSASGAVSSASLLQPSISGGNITYEGRFDILSLSGSYVHNGRGGKTGGLSVCLGSSDGQIIGGGVGGPLTAAGQIQVIVGTFVVDTKDTITGEDQHDMPAHVGVSTLPPPPGMGFPSAVNPSPPLHHHHHQYMQQQQQRGTQPTPLQSIHWRGDMGHPTMHHSPENGDYEYKYNHGE</sequence>
<protein>
    <recommendedName>
        <fullName evidence="4">AT-hook motif nuclear-localized protein</fullName>
    </recommendedName>
</protein>
<accession>A0AAV0GHG7</accession>
<evidence type="ECO:0000256" key="2">
    <source>
        <dbReference type="ARBA" id="ARBA00023125"/>
    </source>
</evidence>
<keyword evidence="8" id="KW-1185">Reference proteome</keyword>
<evidence type="ECO:0000256" key="3">
    <source>
        <dbReference type="ARBA" id="ARBA00023163"/>
    </source>
</evidence>
<feature type="compositionally biased region" description="Low complexity" evidence="5">
    <location>
        <begin position="90"/>
        <end position="105"/>
    </location>
</feature>
<dbReference type="Pfam" id="PF03479">
    <property type="entry name" value="PCC"/>
    <property type="match status" value="1"/>
</dbReference>
<organism evidence="7 8">
    <name type="scientific">Cuscuta epithymum</name>
    <dbReference type="NCBI Taxonomy" id="186058"/>
    <lineage>
        <taxon>Eukaryota</taxon>
        <taxon>Viridiplantae</taxon>
        <taxon>Streptophyta</taxon>
        <taxon>Embryophyta</taxon>
        <taxon>Tracheophyta</taxon>
        <taxon>Spermatophyta</taxon>
        <taxon>Magnoliopsida</taxon>
        <taxon>eudicotyledons</taxon>
        <taxon>Gunneridae</taxon>
        <taxon>Pentapetalae</taxon>
        <taxon>asterids</taxon>
        <taxon>lamiids</taxon>
        <taxon>Solanales</taxon>
        <taxon>Convolvulaceae</taxon>
        <taxon>Cuscuteae</taxon>
        <taxon>Cuscuta</taxon>
        <taxon>Cuscuta subgen. Cuscuta</taxon>
    </lineage>
</organism>
<comment type="subcellular location">
    <subcellularLocation>
        <location evidence="4">Nucleus</location>
    </subcellularLocation>
</comment>
<gene>
    <name evidence="7" type="ORF">CEPIT_LOCUS43737</name>
</gene>
<evidence type="ECO:0000256" key="5">
    <source>
        <dbReference type="SAM" id="MobiDB-lite"/>
    </source>
</evidence>
<feature type="compositionally biased region" description="Low complexity" evidence="5">
    <location>
        <begin position="324"/>
        <end position="339"/>
    </location>
</feature>
<comment type="domain">
    <text evidence="4">The PPC domain mediates interactions between AHL proteins.</text>
</comment>
<dbReference type="InterPro" id="IPR005175">
    <property type="entry name" value="PPC_dom"/>
</dbReference>
<feature type="compositionally biased region" description="Low complexity" evidence="5">
    <location>
        <begin position="18"/>
        <end position="50"/>
    </location>
</feature>
<keyword evidence="2 4" id="KW-0238">DNA-binding</keyword>
<dbReference type="PROSITE" id="PS51742">
    <property type="entry name" value="PPC"/>
    <property type="match status" value="1"/>
</dbReference>
<keyword evidence="3 4" id="KW-0804">Transcription</keyword>
<reference evidence="7" key="1">
    <citation type="submission" date="2022-07" db="EMBL/GenBank/DDBJ databases">
        <authorList>
            <person name="Macas J."/>
            <person name="Novak P."/>
            <person name="Neumann P."/>
        </authorList>
    </citation>
    <scope>NUCLEOTIDE SEQUENCE</scope>
</reference>
<feature type="compositionally biased region" description="Polar residues" evidence="5">
    <location>
        <begin position="1"/>
        <end position="14"/>
    </location>
</feature>
<keyword evidence="1 4" id="KW-0805">Transcription regulation</keyword>
<feature type="region of interest" description="Disordered" evidence="5">
    <location>
        <begin position="312"/>
        <end position="369"/>
    </location>
</feature>
<feature type="region of interest" description="Disordered" evidence="5">
    <location>
        <begin position="1"/>
        <end position="124"/>
    </location>
</feature>
<dbReference type="AlphaFoldDB" id="A0AAV0GHG7"/>
<dbReference type="CDD" id="cd11378">
    <property type="entry name" value="DUF296"/>
    <property type="match status" value="1"/>
</dbReference>
<comment type="function">
    <text evidence="4">Transcription factor that specifically binds AT-rich DNA sequences related to the nuclear matrix attachment regions (MARs).</text>
</comment>
<dbReference type="Gene3D" id="3.30.1330.80">
    <property type="entry name" value="Hypothetical protein, similar to alpha- acetolactate decarboxylase, domain 2"/>
    <property type="match status" value="1"/>
</dbReference>
<evidence type="ECO:0000259" key="6">
    <source>
        <dbReference type="PROSITE" id="PS51742"/>
    </source>
</evidence>
<evidence type="ECO:0000256" key="4">
    <source>
        <dbReference type="RuleBase" id="RU367031"/>
    </source>
</evidence>
<dbReference type="InterPro" id="IPR039605">
    <property type="entry name" value="AHL"/>
</dbReference>
<dbReference type="Proteomes" id="UP001152523">
    <property type="component" value="Unassembled WGS sequence"/>
</dbReference>
<comment type="caution">
    <text evidence="7">The sequence shown here is derived from an EMBL/GenBank/DDBJ whole genome shotgun (WGS) entry which is preliminary data.</text>
</comment>
<feature type="compositionally biased region" description="Basic and acidic residues" evidence="5">
    <location>
        <begin position="354"/>
        <end position="369"/>
    </location>
</feature>
<proteinExistence type="predicted"/>
<dbReference type="PANTHER" id="PTHR31500">
    <property type="entry name" value="AT-HOOK MOTIF NUCLEAR-LOCALIZED PROTEIN 9"/>
    <property type="match status" value="1"/>
</dbReference>
<name>A0AAV0GHG7_9ASTE</name>
<feature type="domain" description="PPC" evidence="6">
    <location>
        <begin position="158"/>
        <end position="302"/>
    </location>
</feature>
<evidence type="ECO:0000313" key="8">
    <source>
        <dbReference type="Proteomes" id="UP001152523"/>
    </source>
</evidence>
<dbReference type="GO" id="GO:0005634">
    <property type="term" value="C:nucleus"/>
    <property type="evidence" value="ECO:0007669"/>
    <property type="project" value="UniProtKB-SubCell"/>
</dbReference>
<evidence type="ECO:0000313" key="7">
    <source>
        <dbReference type="EMBL" id="CAH9147430.1"/>
    </source>
</evidence>
<dbReference type="PANTHER" id="PTHR31500:SF68">
    <property type="entry name" value="AT-HOOK MOTIF NUCLEAR-LOCALIZED PROTEIN 14"/>
    <property type="match status" value="1"/>
</dbReference>
<evidence type="ECO:0000256" key="1">
    <source>
        <dbReference type="ARBA" id="ARBA00023015"/>
    </source>
</evidence>
<dbReference type="GO" id="GO:0003680">
    <property type="term" value="F:minor groove of adenine-thymine-rich DNA binding"/>
    <property type="evidence" value="ECO:0007669"/>
    <property type="project" value="UniProtKB-UniRule"/>
</dbReference>
<dbReference type="EMBL" id="CAMAPF010001130">
    <property type="protein sequence ID" value="CAH9147430.1"/>
    <property type="molecule type" value="Genomic_DNA"/>
</dbReference>
<keyword evidence="4" id="KW-0539">Nucleus</keyword>